<dbReference type="EMBL" id="CDMY01000563">
    <property type="protein sequence ID" value="CEM23288.1"/>
    <property type="molecule type" value="Genomic_DNA"/>
</dbReference>
<evidence type="ECO:0000313" key="1">
    <source>
        <dbReference type="EMBL" id="CEM23288.1"/>
    </source>
</evidence>
<feature type="non-terminal residue" evidence="1">
    <location>
        <position position="1"/>
    </location>
</feature>
<dbReference type="VEuPathDB" id="CryptoDB:Vbra_9660"/>
<sequence>LDVFGIAGPEDPKYITLVSFLAMDHHLNAFEKNTAQLQTNTDTRLRYAQQKYKMRLEELGEAERVEGQLKLVEGGGSDEEKEALSRLI</sequence>
<accession>A0A0G4G4H1</accession>
<protein>
    <submittedName>
        <fullName evidence="1">Uncharacterized protein</fullName>
    </submittedName>
</protein>
<dbReference type="InParanoid" id="A0A0G4G4H1"/>
<dbReference type="AlphaFoldDB" id="A0A0G4G4H1"/>
<gene>
    <name evidence="1" type="ORF">Vbra_9660</name>
</gene>
<dbReference type="Proteomes" id="UP000041254">
    <property type="component" value="Unassembled WGS sequence"/>
</dbReference>
<proteinExistence type="predicted"/>
<organism evidence="1 2">
    <name type="scientific">Vitrella brassicaformis (strain CCMP3155)</name>
    <dbReference type="NCBI Taxonomy" id="1169540"/>
    <lineage>
        <taxon>Eukaryota</taxon>
        <taxon>Sar</taxon>
        <taxon>Alveolata</taxon>
        <taxon>Colpodellida</taxon>
        <taxon>Vitrellaceae</taxon>
        <taxon>Vitrella</taxon>
    </lineage>
</organism>
<keyword evidence="2" id="KW-1185">Reference proteome</keyword>
<evidence type="ECO:0000313" key="2">
    <source>
        <dbReference type="Proteomes" id="UP000041254"/>
    </source>
</evidence>
<reference evidence="1 2" key="1">
    <citation type="submission" date="2014-11" db="EMBL/GenBank/DDBJ databases">
        <authorList>
            <person name="Zhu J."/>
            <person name="Qi W."/>
            <person name="Song R."/>
        </authorList>
    </citation>
    <scope>NUCLEOTIDE SEQUENCE [LARGE SCALE GENOMIC DNA]</scope>
</reference>
<name>A0A0G4G4H1_VITBC</name>